<organism evidence="3 4">
    <name type="scientific">Palaeococcus pacificus DY20341</name>
    <dbReference type="NCBI Taxonomy" id="1343739"/>
    <lineage>
        <taxon>Archaea</taxon>
        <taxon>Methanobacteriati</taxon>
        <taxon>Methanobacteriota</taxon>
        <taxon>Thermococci</taxon>
        <taxon>Thermococcales</taxon>
        <taxon>Thermococcaceae</taxon>
        <taxon>Palaeococcus</taxon>
    </lineage>
</organism>
<evidence type="ECO:0000313" key="4">
    <source>
        <dbReference type="Proteomes" id="UP000027981"/>
    </source>
</evidence>
<reference evidence="3 4" key="2">
    <citation type="journal article" date="2015" name="Genome Announc.">
        <title>Complete Genome Sequence of Hyperthermophilic Piezophilic Archaeon Palaeococcus pacificus DY20341T, Isolated from Deep-Sea Hydrothermal Sediments.</title>
        <authorList>
            <person name="Zeng X."/>
            <person name="Jebbar M."/>
            <person name="Shao Z."/>
        </authorList>
    </citation>
    <scope>NUCLEOTIDE SEQUENCE [LARGE SCALE GENOMIC DNA]</scope>
    <source>
        <strain evidence="3 4">DY20341</strain>
    </source>
</reference>
<dbReference type="InterPro" id="IPR038695">
    <property type="entry name" value="Saro_0823-like_sf"/>
</dbReference>
<accession>A0A075LRP1</accession>
<dbReference type="AlphaFoldDB" id="A0A075LRP1"/>
<dbReference type="STRING" id="1343739.PAP_02895"/>
<dbReference type="InterPro" id="IPR003795">
    <property type="entry name" value="DUF192"/>
</dbReference>
<protein>
    <recommendedName>
        <fullName evidence="2">UPF0127 protein PAP_02895</fullName>
    </recommendedName>
</protein>
<dbReference type="KEGG" id="ppac:PAP_02895"/>
<dbReference type="Gene3D" id="2.60.120.1140">
    <property type="entry name" value="Protein of unknown function DUF192"/>
    <property type="match status" value="1"/>
</dbReference>
<proteinExistence type="inferred from homology"/>
<dbReference type="GeneID" id="24841706"/>
<reference evidence="4" key="1">
    <citation type="submission" date="2013-06" db="EMBL/GenBank/DDBJ databases">
        <title>Complete Genome Sequence of Hyperthermophilic Palaeococcus pacificus DY20341T, Isolated from a Deep-Sea Hydrothermal Sediments.</title>
        <authorList>
            <person name="Zeng X."/>
            <person name="Shao Z."/>
        </authorList>
    </citation>
    <scope>NUCLEOTIDE SEQUENCE [LARGE SCALE GENOMIC DNA]</scope>
    <source>
        <strain evidence="4">DY20341</strain>
    </source>
</reference>
<dbReference type="PANTHER" id="PTHR37953:SF1">
    <property type="entry name" value="UPF0127 PROTEIN MJ1496"/>
    <property type="match status" value="1"/>
</dbReference>
<comment type="similarity">
    <text evidence="1 2">Belongs to the UPF0127 family.</text>
</comment>
<dbReference type="InterPro" id="IPR022906">
    <property type="entry name" value="UPF0127"/>
</dbReference>
<dbReference type="EMBL" id="CP006019">
    <property type="protein sequence ID" value="AIF68999.1"/>
    <property type="molecule type" value="Genomic_DNA"/>
</dbReference>
<evidence type="ECO:0000256" key="2">
    <source>
        <dbReference type="HAMAP-Rule" id="MF_00263"/>
    </source>
</evidence>
<keyword evidence="4" id="KW-1185">Reference proteome</keyword>
<dbReference type="Proteomes" id="UP000027981">
    <property type="component" value="Chromosome"/>
</dbReference>
<dbReference type="OrthoDB" id="64208at2157"/>
<dbReference type="PANTHER" id="PTHR37953">
    <property type="entry name" value="UPF0127 PROTEIN MJ1496"/>
    <property type="match status" value="1"/>
</dbReference>
<dbReference type="NCBIfam" id="NF002996">
    <property type="entry name" value="PRK03760.1"/>
    <property type="match status" value="1"/>
</dbReference>
<name>A0A075LRP1_9EURY</name>
<evidence type="ECO:0000256" key="1">
    <source>
        <dbReference type="ARBA" id="ARBA00010151"/>
    </source>
</evidence>
<dbReference type="Pfam" id="PF02643">
    <property type="entry name" value="DUF192"/>
    <property type="match status" value="1"/>
</dbReference>
<dbReference type="HAMAP" id="MF_00263">
    <property type="entry name" value="UPF0127"/>
    <property type="match status" value="1"/>
</dbReference>
<sequence>MLINKTKNKVWHGRVKLADSFFKRFRGLMLKPKINYALVFILPAETRLNSSIHMFFMLQSIDVIFLDGDKRVVDVKRAKPWRIYVPKKAAKYVIETPNGVAGYLSIEIGDKIDWTIEDEKKKAVPAPIEAINKLGVKNMNSSISLAEPKPKVKER</sequence>
<dbReference type="RefSeq" id="WP_048164602.1">
    <property type="nucleotide sequence ID" value="NZ_CP006019.1"/>
</dbReference>
<dbReference type="eggNOG" id="arCOG03113">
    <property type="taxonomic scope" value="Archaea"/>
</dbReference>
<evidence type="ECO:0000313" key="3">
    <source>
        <dbReference type="EMBL" id="AIF68999.1"/>
    </source>
</evidence>
<dbReference type="HOGENOM" id="CLU_097039_4_2_2"/>
<gene>
    <name evidence="3" type="ORF">PAP_02895</name>
</gene>